<organism evidence="2 3">
    <name type="scientific">Reticulomyxa filosa</name>
    <dbReference type="NCBI Taxonomy" id="46433"/>
    <lineage>
        <taxon>Eukaryota</taxon>
        <taxon>Sar</taxon>
        <taxon>Rhizaria</taxon>
        <taxon>Retaria</taxon>
        <taxon>Foraminifera</taxon>
        <taxon>Monothalamids</taxon>
        <taxon>Reticulomyxidae</taxon>
        <taxon>Reticulomyxa</taxon>
    </lineage>
</organism>
<dbReference type="InterPro" id="IPR019448">
    <property type="entry name" value="NT-C2"/>
</dbReference>
<dbReference type="Proteomes" id="UP000023152">
    <property type="component" value="Unassembled WGS sequence"/>
</dbReference>
<dbReference type="AlphaFoldDB" id="X6NC68"/>
<evidence type="ECO:0000259" key="1">
    <source>
        <dbReference type="Pfam" id="PF10358"/>
    </source>
</evidence>
<dbReference type="Pfam" id="PF10358">
    <property type="entry name" value="NT-C2"/>
    <property type="match status" value="1"/>
</dbReference>
<accession>X6NC68</accession>
<sequence length="167" mass="19682">MGNGKQFELTLHGISVPPSIEGKLPADSGFSIVWKHGQEKRIESRRCDILSEREKKDNEERKERQLSLLWRGEPEVLRMRCTLIKQRQADEYMSKPSRLLLKQVCDSKATQPTVAIAKLDLRDYVSPKQMSQNLNIHFTKWYFIFQLSIKKEKGRRGMNLKTFFFFF</sequence>
<comment type="caution">
    <text evidence="2">The sequence shown here is derived from an EMBL/GenBank/DDBJ whole genome shotgun (WGS) entry which is preliminary data.</text>
</comment>
<dbReference type="EMBL" id="ASPP01010385">
    <property type="protein sequence ID" value="ETO22897.1"/>
    <property type="molecule type" value="Genomic_DNA"/>
</dbReference>
<evidence type="ECO:0000313" key="2">
    <source>
        <dbReference type="EMBL" id="ETO22897.1"/>
    </source>
</evidence>
<keyword evidence="3" id="KW-1185">Reference proteome</keyword>
<name>X6NC68_RETFI</name>
<gene>
    <name evidence="2" type="ORF">RFI_14297</name>
</gene>
<proteinExistence type="predicted"/>
<evidence type="ECO:0000313" key="3">
    <source>
        <dbReference type="Proteomes" id="UP000023152"/>
    </source>
</evidence>
<protein>
    <recommendedName>
        <fullName evidence="1">C2 NT-type domain-containing protein</fullName>
    </recommendedName>
</protein>
<reference evidence="2 3" key="1">
    <citation type="journal article" date="2013" name="Curr. Biol.">
        <title>The Genome of the Foraminiferan Reticulomyxa filosa.</title>
        <authorList>
            <person name="Glockner G."/>
            <person name="Hulsmann N."/>
            <person name="Schleicher M."/>
            <person name="Noegel A.A."/>
            <person name="Eichinger L."/>
            <person name="Gallinger C."/>
            <person name="Pawlowski J."/>
            <person name="Sierra R."/>
            <person name="Euteneuer U."/>
            <person name="Pillet L."/>
            <person name="Moustafa A."/>
            <person name="Platzer M."/>
            <person name="Groth M."/>
            <person name="Szafranski K."/>
            <person name="Schliwa M."/>
        </authorList>
    </citation>
    <scope>NUCLEOTIDE SEQUENCE [LARGE SCALE GENOMIC DNA]</scope>
</reference>
<feature type="domain" description="C2 NT-type" evidence="1">
    <location>
        <begin position="6"/>
        <end position="136"/>
    </location>
</feature>